<evidence type="ECO:0000256" key="1">
    <source>
        <dbReference type="SAM" id="MobiDB-lite"/>
    </source>
</evidence>
<feature type="compositionally biased region" description="Basic and acidic residues" evidence="1">
    <location>
        <begin position="1"/>
        <end position="11"/>
    </location>
</feature>
<dbReference type="Proteomes" id="UP000077002">
    <property type="component" value="Unassembled WGS sequence"/>
</dbReference>
<accession>A0A177F1X2</accession>
<name>A0A177F1X2_9EURO</name>
<feature type="region of interest" description="Disordered" evidence="1">
    <location>
        <begin position="1"/>
        <end position="33"/>
    </location>
</feature>
<dbReference type="Gene3D" id="1.25.40.10">
    <property type="entry name" value="Tetratricopeptide repeat domain"/>
    <property type="match status" value="1"/>
</dbReference>
<dbReference type="SUPFAM" id="SSF52540">
    <property type="entry name" value="P-loop containing nucleoside triphosphate hydrolases"/>
    <property type="match status" value="1"/>
</dbReference>
<evidence type="ECO:0000313" key="3">
    <source>
        <dbReference type="Proteomes" id="UP000077002"/>
    </source>
</evidence>
<dbReference type="RefSeq" id="XP_022509553.1">
    <property type="nucleotide sequence ID" value="XM_022658157.1"/>
</dbReference>
<dbReference type="OrthoDB" id="4155629at2759"/>
<gene>
    <name evidence="2" type="ORF">AYO21_08209</name>
</gene>
<dbReference type="InterPro" id="IPR027417">
    <property type="entry name" value="P-loop_NTPase"/>
</dbReference>
<dbReference type="AlphaFoldDB" id="A0A177F1X2"/>
<organism evidence="2 3">
    <name type="scientific">Fonsecaea monophora</name>
    <dbReference type="NCBI Taxonomy" id="254056"/>
    <lineage>
        <taxon>Eukaryota</taxon>
        <taxon>Fungi</taxon>
        <taxon>Dikarya</taxon>
        <taxon>Ascomycota</taxon>
        <taxon>Pezizomycotina</taxon>
        <taxon>Eurotiomycetes</taxon>
        <taxon>Chaetothyriomycetidae</taxon>
        <taxon>Chaetothyriales</taxon>
        <taxon>Herpotrichiellaceae</taxon>
        <taxon>Fonsecaea</taxon>
    </lineage>
</organism>
<keyword evidence="3" id="KW-1185">Reference proteome</keyword>
<comment type="caution">
    <text evidence="2">The sequence shown here is derived from an EMBL/GenBank/DDBJ whole genome shotgun (WGS) entry which is preliminary data.</text>
</comment>
<evidence type="ECO:0000313" key="2">
    <source>
        <dbReference type="EMBL" id="OAG37601.1"/>
    </source>
</evidence>
<proteinExistence type="predicted"/>
<sequence length="1148" mass="131487">MDLEPRLHDDPLAVSDHPPKPPSSPQEDGYSPPTIDQSHDVALVLTALDQSYNCHGVCDAKILLWGSPGCGKRRIATAAALEFSARTGCKILWIDGRAFEYFIRDYRAAYTTITGQHLPQGLTLTHTLLKIRSTLEARRDELLIVVFDLQSYLEEDMENELKINDLFLPDRCRLLFTSSYVLPRATTSHEHELPMECGLKLANRATCLHVGALNEEQAEQYFRAAVPNSIDAVDSLRAFWHSHKDPWYTAPLCLALSCGCMRLLQISPGNFQQLCAYKAKEGCTPTFPGSGSILANIMSTLWDALNDYDIAARQLLAICSVVDREDIPVAIVEKFPMFQNSRGRLHSTLDLLRLSGLIEIDQGTELATINLHPQVHRWLQLKRRKIEDKQELTYLVHTWISVLSEYLTKPEHEPQENGPIFDPDKFWRMLGHIMALCNLKSGQIRQFCSLQYMTFLKHVATFLVDDGIFPGLAGVTITHALNMCTHQQGRHRRSVTLYREYVQIRQVRATAFMNVSDYSQAVNELREAKRVVGRHLPDEASSRRILHEIEDAEAHLSVVQMDWPEAGRILTQLLATPELNNASYNLAQRHHWMARYKAGIGGDIGSLEHSHMTMSYWRELPYDEQWGYKDITILYWVEKHMLDLMTMRKYKGALLFGTRLLERAYDLTPVLGGSVCRLTYRIVYCQCMLDMADDAERAVCRLLELPSHDTYGDDTNGAYLLYMLYELAVVLQRSGRAVEAEGLYRFNIQTSKLYDIKDLGGTEKYDSWRDHVQLIMCLIEQGKVLEALKLKEEYEHENPGREFSNSVIQNSWAAYRQSKELYIRAVEAEKAGTSLEFKASLDLAERRPALKRAVRWFGSPKHRVEGDKDFESDIDLHDIGRARKSRLLHLLDFPLVYLAFRRSRASVDNTNNEFLWANVRQSVLGQYWKYCDCKRKRRRSQSVQGLDGFVAKLKCDNEDFKPRKLKQKLITDWVIRTPGESKPISAGCGPSCPCIEANKRGLLETSALESKLYLWEELTPKKRSSKDRPRYRKRKPNRSPVSEDELFILIPPNTLLWIQSEFANGESEGENYIIPRATEIPGIAITPPEGEIDLMSLPTPTQERVTKYYQRDYTADFASVLEKQRTELFSPTRLDDILEDDEDEGDTA</sequence>
<dbReference type="Gene3D" id="3.40.50.300">
    <property type="entry name" value="P-loop containing nucleotide triphosphate hydrolases"/>
    <property type="match status" value="1"/>
</dbReference>
<dbReference type="EMBL" id="LVKK01000069">
    <property type="protein sequence ID" value="OAG37601.1"/>
    <property type="molecule type" value="Genomic_DNA"/>
</dbReference>
<protein>
    <submittedName>
        <fullName evidence="2">Uncharacterized protein</fullName>
    </submittedName>
</protein>
<dbReference type="InterPro" id="IPR011990">
    <property type="entry name" value="TPR-like_helical_dom_sf"/>
</dbReference>
<reference evidence="2 3" key="1">
    <citation type="submission" date="2016-03" db="EMBL/GenBank/DDBJ databases">
        <title>Draft genome sequence of the Fonsecaea monophora CBS 269.37.</title>
        <authorList>
            <person name="Bombassaro A."/>
            <person name="Vinicius W.A."/>
            <person name="De Hoog S."/>
            <person name="Sun J."/>
            <person name="Souza E.M."/>
            <person name="Raittz R.T."/>
            <person name="Costa F."/>
            <person name="Leao A.C."/>
            <person name="Tadra-Sfeir M.Z."/>
            <person name="Baura V."/>
            <person name="Balsanelli E."/>
            <person name="Pedrosa F.O."/>
            <person name="Moreno L.F."/>
            <person name="Steffens M.B."/>
            <person name="Xi L."/>
            <person name="Bocca A.L."/>
            <person name="Felipe M.S."/>
            <person name="Teixeira M."/>
            <person name="Telles Filho F.Q."/>
            <person name="Azevedo C.M."/>
            <person name="Gomes R."/>
            <person name="Vicente V.A."/>
        </authorList>
    </citation>
    <scope>NUCLEOTIDE SEQUENCE [LARGE SCALE GENOMIC DNA]</scope>
    <source>
        <strain evidence="2 3">CBS 269.37</strain>
    </source>
</reference>
<dbReference type="GeneID" id="34603357"/>